<evidence type="ECO:0000313" key="2">
    <source>
        <dbReference type="Proteomes" id="UP000265801"/>
    </source>
</evidence>
<proteinExistence type="predicted"/>
<comment type="caution">
    <text evidence="1">The sequence shown here is derived from an EMBL/GenBank/DDBJ whole genome shotgun (WGS) entry which is preliminary data.</text>
</comment>
<dbReference type="Proteomes" id="UP000265801">
    <property type="component" value="Unassembled WGS sequence"/>
</dbReference>
<protein>
    <submittedName>
        <fullName evidence="1">Uncharacterized protein</fullName>
    </submittedName>
</protein>
<name>A0A3A1R320_9BACI</name>
<accession>A0A3A1R320</accession>
<gene>
    <name evidence="1" type="ORF">D3H55_05310</name>
</gene>
<dbReference type="AlphaFoldDB" id="A0A3A1R320"/>
<reference evidence="1 2" key="1">
    <citation type="submission" date="2018-09" db="EMBL/GenBank/DDBJ databases">
        <title>Bacillus saliacetes sp. nov., isolated from Thai shrimp paste (Ka-pi).</title>
        <authorList>
            <person name="Daroonpunt R."/>
            <person name="Tanasupawat S."/>
            <person name="Yiamsombut S."/>
        </authorList>
    </citation>
    <scope>NUCLEOTIDE SEQUENCE [LARGE SCALE GENOMIC DNA]</scope>
    <source>
        <strain evidence="1 2">SKP7-4</strain>
    </source>
</reference>
<dbReference type="EMBL" id="QXIR01000005">
    <property type="protein sequence ID" value="RIW36328.1"/>
    <property type="molecule type" value="Genomic_DNA"/>
</dbReference>
<evidence type="ECO:0000313" key="1">
    <source>
        <dbReference type="EMBL" id="RIW36328.1"/>
    </source>
</evidence>
<organism evidence="1 2">
    <name type="scientific">Bacillus salacetis</name>
    <dbReference type="NCBI Taxonomy" id="2315464"/>
    <lineage>
        <taxon>Bacteria</taxon>
        <taxon>Bacillati</taxon>
        <taxon>Bacillota</taxon>
        <taxon>Bacilli</taxon>
        <taxon>Bacillales</taxon>
        <taxon>Bacillaceae</taxon>
        <taxon>Bacillus</taxon>
    </lineage>
</organism>
<keyword evidence="2" id="KW-1185">Reference proteome</keyword>
<sequence length="70" mass="8247">MLNTKEKCLYSYLGIEAAGSQENRFWYPSESRAYSNCLIKTRLFPHILLLSEKFQFPDFSLVFKGFTLEK</sequence>